<feature type="binding site" evidence="7">
    <location>
        <position position="166"/>
    </location>
    <ligand>
        <name>substrate</name>
    </ligand>
</feature>
<dbReference type="STRING" id="681398.PJIAN_1425"/>
<comment type="caution">
    <text evidence="8">The sequence shown here is derived from an EMBL/GenBank/DDBJ whole genome shotgun (WGS) entry which is preliminary data.</text>
</comment>
<name>A0A170YIQ0_9BACT</name>
<dbReference type="EMBL" id="BDCR01000001">
    <property type="protein sequence ID" value="GAT61839.1"/>
    <property type="molecule type" value="Genomic_DNA"/>
</dbReference>
<dbReference type="EC" id="2.1.1.33" evidence="7"/>
<dbReference type="GO" id="GO:0043527">
    <property type="term" value="C:tRNA methyltransferase complex"/>
    <property type="evidence" value="ECO:0007669"/>
    <property type="project" value="TreeGrafter"/>
</dbReference>
<dbReference type="PANTHER" id="PTHR23417:SF14">
    <property type="entry name" value="PENTACOTRIPEPTIDE-REPEAT REGION OF PRORP DOMAIN-CONTAINING PROTEIN"/>
    <property type="match status" value="1"/>
</dbReference>
<comment type="catalytic activity">
    <reaction evidence="1 7">
        <text>guanosine(46) in tRNA + S-adenosyl-L-methionine = N(7)-methylguanosine(46) in tRNA + S-adenosyl-L-homocysteine</text>
        <dbReference type="Rhea" id="RHEA:42708"/>
        <dbReference type="Rhea" id="RHEA-COMP:10188"/>
        <dbReference type="Rhea" id="RHEA-COMP:10189"/>
        <dbReference type="ChEBI" id="CHEBI:57856"/>
        <dbReference type="ChEBI" id="CHEBI:59789"/>
        <dbReference type="ChEBI" id="CHEBI:74269"/>
        <dbReference type="ChEBI" id="CHEBI:74480"/>
        <dbReference type="EC" id="2.1.1.33"/>
    </reaction>
</comment>
<dbReference type="InterPro" id="IPR029063">
    <property type="entry name" value="SAM-dependent_MTases_sf"/>
</dbReference>
<proteinExistence type="inferred from homology"/>
<comment type="function">
    <text evidence="2 7">Catalyzes the formation of N(7)-methylguanine at position 46 (m7G46) in tRNA.</text>
</comment>
<dbReference type="InterPro" id="IPR003358">
    <property type="entry name" value="tRNA_(Gua-N-7)_MeTrfase_Trmb"/>
</dbReference>
<reference evidence="9" key="2">
    <citation type="journal article" date="2017" name="Genome Announc.">
        <title>Draft genome sequence of Paludibacter jiangxiensis NM7(T), a propionate-producing fermentative bacterium.</title>
        <authorList>
            <person name="Qiu Y.-L."/>
            <person name="Tourlousse D.M."/>
            <person name="Matsuura N."/>
            <person name="Ohashi A."/>
            <person name="Sekiguchi Y."/>
        </authorList>
    </citation>
    <scope>NUCLEOTIDE SEQUENCE [LARGE SCALE GENOMIC DNA]</scope>
    <source>
        <strain evidence="9">NM7</strain>
    </source>
</reference>
<evidence type="ECO:0000256" key="4">
    <source>
        <dbReference type="ARBA" id="ARBA00022679"/>
    </source>
</evidence>
<feature type="binding site" evidence="7">
    <location>
        <position position="132"/>
    </location>
    <ligand>
        <name>S-adenosyl-L-methionine</name>
        <dbReference type="ChEBI" id="CHEBI:59789"/>
    </ligand>
</feature>
<keyword evidence="5 7" id="KW-0949">S-adenosyl-L-methionine</keyword>
<dbReference type="AlphaFoldDB" id="A0A170YIQ0"/>
<dbReference type="PROSITE" id="PS51625">
    <property type="entry name" value="SAM_MT_TRMB"/>
    <property type="match status" value="1"/>
</dbReference>
<feature type="binding site" evidence="7">
    <location>
        <position position="110"/>
    </location>
    <ligand>
        <name>S-adenosyl-L-methionine</name>
        <dbReference type="ChEBI" id="CHEBI:59789"/>
    </ligand>
</feature>
<dbReference type="NCBIfam" id="NF001080">
    <property type="entry name" value="PRK00121.2-2"/>
    <property type="match status" value="1"/>
</dbReference>
<dbReference type="Gene3D" id="3.40.50.150">
    <property type="entry name" value="Vaccinia Virus protein VP39"/>
    <property type="match status" value="1"/>
</dbReference>
<comment type="similarity">
    <text evidence="7">Belongs to the class I-like SAM-binding methyltransferase superfamily. TrmB family.</text>
</comment>
<evidence type="ECO:0000256" key="3">
    <source>
        <dbReference type="ARBA" id="ARBA00022603"/>
    </source>
</evidence>
<keyword evidence="4 7" id="KW-0808">Transferase</keyword>
<evidence type="ECO:0000256" key="5">
    <source>
        <dbReference type="ARBA" id="ARBA00022691"/>
    </source>
</evidence>
<sequence>MPLCNYNMGKNKLQKFRELEQLEHVFQVPSEQLRAGQQCEMKGRWREFFGNDNPIVLELGCGKGEYTVELGKRFPDKNYIGIDIKGARLWTGAKESFNCGMKNVAFVRTNIEMLPYFFDKDEVSEIWLTFPDPQMKKKTKRLTSTGFLNCYTGIVKPGGLLHLKSDSNFMYTYTKAVVAENQLKVVDLCDDIYAQRLDDAILSIKTYYEQQWLARGITIKYICFELDPKDEWKEPEVEIELDPYRSYGRNKRSELNLTD</sequence>
<evidence type="ECO:0000256" key="7">
    <source>
        <dbReference type="HAMAP-Rule" id="MF_01057"/>
    </source>
</evidence>
<dbReference type="InterPro" id="IPR055361">
    <property type="entry name" value="tRNA_methyltr_TrmB_bact"/>
</dbReference>
<dbReference type="SUPFAM" id="SSF53335">
    <property type="entry name" value="S-adenosyl-L-methionine-dependent methyltransferases"/>
    <property type="match status" value="1"/>
</dbReference>
<dbReference type="GO" id="GO:0008176">
    <property type="term" value="F:tRNA (guanine(46)-N7)-methyltransferase activity"/>
    <property type="evidence" value="ECO:0007669"/>
    <property type="project" value="UniProtKB-UniRule"/>
</dbReference>
<dbReference type="PANTHER" id="PTHR23417">
    <property type="entry name" value="3-DEOXY-D-MANNO-OCTULOSONIC-ACID TRANSFERASE/TRNA GUANINE-N 7 - -METHYLTRANSFERASE"/>
    <property type="match status" value="1"/>
</dbReference>
<dbReference type="UniPathway" id="UPA00989"/>
<feature type="binding site" evidence="7">
    <location>
        <begin position="206"/>
        <end position="209"/>
    </location>
    <ligand>
        <name>substrate</name>
    </ligand>
</feature>
<evidence type="ECO:0000256" key="1">
    <source>
        <dbReference type="ARBA" id="ARBA00000142"/>
    </source>
</evidence>
<reference evidence="9" key="1">
    <citation type="submission" date="2016-04" db="EMBL/GenBank/DDBJ databases">
        <title>Draft genome sequence of Paludibacter jiangxiensis strain NM7.</title>
        <authorList>
            <person name="Qiu Y."/>
            <person name="Matsuura N."/>
            <person name="Ohashi A."/>
            <person name="Tourlousse M.D."/>
            <person name="Sekiguchi Y."/>
        </authorList>
    </citation>
    <scope>NUCLEOTIDE SEQUENCE [LARGE SCALE GENOMIC DNA]</scope>
    <source>
        <strain evidence="9">NM7</strain>
    </source>
</reference>
<keyword evidence="3 7" id="KW-0489">Methyltransferase</keyword>
<gene>
    <name evidence="7" type="primary">trmB</name>
    <name evidence="8" type="ORF">PJIAN_1425</name>
</gene>
<feature type="binding site" evidence="7">
    <location>
        <position position="58"/>
    </location>
    <ligand>
        <name>S-adenosyl-L-methionine</name>
        <dbReference type="ChEBI" id="CHEBI:59789"/>
    </ligand>
</feature>
<evidence type="ECO:0000313" key="8">
    <source>
        <dbReference type="EMBL" id="GAT61839.1"/>
    </source>
</evidence>
<dbReference type="HAMAP" id="MF_01057">
    <property type="entry name" value="tRNA_methyltr_TrmB"/>
    <property type="match status" value="1"/>
</dbReference>
<comment type="pathway">
    <text evidence="7">tRNA modification; N(7)-methylguanine-tRNA biosynthesis.</text>
</comment>
<keyword evidence="6 7" id="KW-0819">tRNA processing</keyword>
<feature type="binding site" evidence="7">
    <location>
        <position position="83"/>
    </location>
    <ligand>
        <name>S-adenosyl-L-methionine</name>
        <dbReference type="ChEBI" id="CHEBI:59789"/>
    </ligand>
</feature>
<evidence type="ECO:0000313" key="9">
    <source>
        <dbReference type="Proteomes" id="UP000076586"/>
    </source>
</evidence>
<accession>A0A170YIQ0</accession>
<evidence type="ECO:0000256" key="6">
    <source>
        <dbReference type="ARBA" id="ARBA00022694"/>
    </source>
</evidence>
<protein>
    <recommendedName>
        <fullName evidence="7">tRNA (guanine-N(7)-)-methyltransferase</fullName>
        <ecNumber evidence="7">2.1.1.33</ecNumber>
    </recommendedName>
    <alternativeName>
        <fullName evidence="7">tRNA (guanine(46)-N(7))-methyltransferase</fullName>
    </alternativeName>
    <alternativeName>
        <fullName evidence="7">tRNA(m7G46)-methyltransferase</fullName>
    </alternativeName>
</protein>
<evidence type="ECO:0000256" key="2">
    <source>
        <dbReference type="ARBA" id="ARBA00003015"/>
    </source>
</evidence>
<dbReference type="Proteomes" id="UP000076586">
    <property type="component" value="Unassembled WGS sequence"/>
</dbReference>
<dbReference type="Pfam" id="PF02390">
    <property type="entry name" value="Methyltransf_4"/>
    <property type="match status" value="1"/>
</dbReference>
<dbReference type="CDD" id="cd02440">
    <property type="entry name" value="AdoMet_MTases"/>
    <property type="match status" value="1"/>
</dbReference>
<keyword evidence="9" id="KW-1185">Reference proteome</keyword>
<comment type="caution">
    <text evidence="7">Lacks conserved residue(s) required for the propagation of feature annotation.</text>
</comment>
<organism evidence="8 9">
    <name type="scientific">Paludibacter jiangxiensis</name>
    <dbReference type="NCBI Taxonomy" id="681398"/>
    <lineage>
        <taxon>Bacteria</taxon>
        <taxon>Pseudomonadati</taxon>
        <taxon>Bacteroidota</taxon>
        <taxon>Bacteroidia</taxon>
        <taxon>Bacteroidales</taxon>
        <taxon>Paludibacteraceae</taxon>
        <taxon>Paludibacter</taxon>
    </lineage>
</organism>
<dbReference type="NCBIfam" id="TIGR00091">
    <property type="entry name" value="tRNA (guanosine(46)-N7)-methyltransferase TrmB"/>
    <property type="match status" value="1"/>
</dbReference>
<feature type="binding site" evidence="7">
    <location>
        <position position="136"/>
    </location>
    <ligand>
        <name>substrate</name>
    </ligand>
</feature>